<dbReference type="HOGENOM" id="CLU_011263_7_3_1"/>
<comment type="catalytic activity">
    <reaction evidence="5">
        <text>Hydrolysis of proteins with broad specificity for peptide bonds, and a preference for a large uncharged residue in P1. Hydrolyzes peptide amides.</text>
        <dbReference type="EC" id="3.4.21.62"/>
    </reaction>
</comment>
<dbReference type="InterPro" id="IPR050131">
    <property type="entry name" value="Peptidase_S8_subtilisin-like"/>
</dbReference>
<evidence type="ECO:0000256" key="6">
    <source>
        <dbReference type="ARBA" id="ARBA00023619"/>
    </source>
</evidence>
<reference evidence="11" key="1">
    <citation type="journal article" date="2010" name="Genome Biol.">
        <title>Genome sequence of the necrotrophic plant pathogen Pythium ultimum reveals original pathogenicity mechanisms and effector repertoire.</title>
        <authorList>
            <person name="Levesque C.A."/>
            <person name="Brouwer H."/>
            <person name="Cano L."/>
            <person name="Hamilton J.P."/>
            <person name="Holt C."/>
            <person name="Huitema E."/>
            <person name="Raffaele S."/>
            <person name="Robideau G.P."/>
            <person name="Thines M."/>
            <person name="Win J."/>
            <person name="Zerillo M.M."/>
            <person name="Beakes G.W."/>
            <person name="Boore J.L."/>
            <person name="Busam D."/>
            <person name="Dumas B."/>
            <person name="Ferriera S."/>
            <person name="Fuerstenberg S.I."/>
            <person name="Gachon C.M."/>
            <person name="Gaulin E."/>
            <person name="Govers F."/>
            <person name="Grenville-Briggs L."/>
            <person name="Horner N."/>
            <person name="Hostetler J."/>
            <person name="Jiang R.H."/>
            <person name="Johnson J."/>
            <person name="Krajaejun T."/>
            <person name="Lin H."/>
            <person name="Meijer H.J."/>
            <person name="Moore B."/>
            <person name="Morris P."/>
            <person name="Phuntmart V."/>
            <person name="Puiu D."/>
            <person name="Shetty J."/>
            <person name="Stajich J.E."/>
            <person name="Tripathy S."/>
            <person name="Wawra S."/>
            <person name="van West P."/>
            <person name="Whitty B.R."/>
            <person name="Coutinho P.M."/>
            <person name="Henrissat B."/>
            <person name="Martin F."/>
            <person name="Thomas P.D."/>
            <person name="Tyler B.M."/>
            <person name="De Vries R.P."/>
            <person name="Kamoun S."/>
            <person name="Yandell M."/>
            <person name="Tisserat N."/>
            <person name="Buell C.R."/>
        </authorList>
    </citation>
    <scope>NUCLEOTIDE SEQUENCE</scope>
    <source>
        <strain evidence="11">DAOM:BR144</strain>
    </source>
</reference>
<feature type="signal peptide" evidence="8">
    <location>
        <begin position="1"/>
        <end position="21"/>
    </location>
</feature>
<evidence type="ECO:0000256" key="5">
    <source>
        <dbReference type="ARBA" id="ARBA00023529"/>
    </source>
</evidence>
<dbReference type="GO" id="GO:0006508">
    <property type="term" value="P:proteolysis"/>
    <property type="evidence" value="ECO:0007669"/>
    <property type="project" value="UniProtKB-KW"/>
</dbReference>
<evidence type="ECO:0000256" key="3">
    <source>
        <dbReference type="ARBA" id="ARBA00022801"/>
    </source>
</evidence>
<dbReference type="PROSITE" id="PS51257">
    <property type="entry name" value="PROKAR_LIPOPROTEIN"/>
    <property type="match status" value="1"/>
</dbReference>
<accession>K3WEZ4</accession>
<name>K3WEZ4_GLOUD</name>
<keyword evidence="11" id="KW-1185">Reference proteome</keyword>
<protein>
    <recommendedName>
        <fullName evidence="6">subtilisin</fullName>
        <ecNumber evidence="6">3.4.21.62</ecNumber>
    </recommendedName>
</protein>
<evidence type="ECO:0000313" key="11">
    <source>
        <dbReference type="Proteomes" id="UP000019132"/>
    </source>
</evidence>
<evidence type="ECO:0000256" key="2">
    <source>
        <dbReference type="ARBA" id="ARBA00022670"/>
    </source>
</evidence>
<sequence>MNIRFATFLAAIAAVAGCATAAPKVHSSVHRKLQSAGTVNLIVTLAETTESTLESFQEAAYVSRTARIQALKAKLEAAHIQAVAPVSNLLSQESASTDALFADYKTFWISNQVFIESATFDLVAKLMELPSVAEIREEALLTASKEVAEAADVQELVGQEWNIQRIGANKVWADGNIGQNVIVASIGSGVRYTHEALKSNFLGDFGWYEPKGNATKPYDVSGFGTHAMGIVAGSQGVGVAPGAKWSACKACNQLNCPESEILACSQFIMCPSNPQGTVTDCTKAPRVVHNAWYSAQNDFWFKPTVDAWEKVDIVSVFQAGDFGPSCGTVTSPGDYPNAITVGSIGNTNTLSTFGGKGPTVEKRVKPDLVAPGSRIRSATNTSDSEYMTKSGTSIAAAHVAGTVALLLSYQPDFSVSEVKVALYTTTDQTGISQTAASNLTCGGLPDGVWPNNQFGHGLVNALNLYEGFRPAP</sequence>
<organism evidence="10 11">
    <name type="scientific">Globisporangium ultimum (strain ATCC 200006 / CBS 805.95 / DAOM BR144)</name>
    <name type="common">Pythium ultimum</name>
    <dbReference type="NCBI Taxonomy" id="431595"/>
    <lineage>
        <taxon>Eukaryota</taxon>
        <taxon>Sar</taxon>
        <taxon>Stramenopiles</taxon>
        <taxon>Oomycota</taxon>
        <taxon>Peronosporomycetes</taxon>
        <taxon>Pythiales</taxon>
        <taxon>Pythiaceae</taxon>
        <taxon>Globisporangium</taxon>
    </lineage>
</organism>
<dbReference type="SUPFAM" id="SSF52743">
    <property type="entry name" value="Subtilisin-like"/>
    <property type="match status" value="1"/>
</dbReference>
<dbReference type="PRINTS" id="PR00723">
    <property type="entry name" value="SUBTILISIN"/>
</dbReference>
<keyword evidence="4" id="KW-0720">Serine protease</keyword>
<dbReference type="EC" id="3.4.21.62" evidence="6"/>
<proteinExistence type="inferred from homology"/>
<comment type="similarity">
    <text evidence="1 7">Belongs to the peptidase S8 family.</text>
</comment>
<evidence type="ECO:0000256" key="4">
    <source>
        <dbReference type="ARBA" id="ARBA00022825"/>
    </source>
</evidence>
<comment type="caution">
    <text evidence="7">Lacks conserved residue(s) required for the propagation of feature annotation.</text>
</comment>
<dbReference type="VEuPathDB" id="FungiDB:PYU1_G003525"/>
<evidence type="ECO:0000259" key="9">
    <source>
        <dbReference type="Pfam" id="PF00082"/>
    </source>
</evidence>
<dbReference type="Proteomes" id="UP000019132">
    <property type="component" value="Unassembled WGS sequence"/>
</dbReference>
<dbReference type="Gene3D" id="3.40.50.200">
    <property type="entry name" value="Peptidase S8/S53 domain"/>
    <property type="match status" value="1"/>
</dbReference>
<dbReference type="PROSITE" id="PS51892">
    <property type="entry name" value="SUBTILASE"/>
    <property type="match status" value="1"/>
</dbReference>
<dbReference type="InterPro" id="IPR036852">
    <property type="entry name" value="Peptidase_S8/S53_dom_sf"/>
</dbReference>
<feature type="chain" id="PRO_5003870967" description="subtilisin" evidence="8">
    <location>
        <begin position="22"/>
        <end position="472"/>
    </location>
</feature>
<evidence type="ECO:0000256" key="8">
    <source>
        <dbReference type="SAM" id="SignalP"/>
    </source>
</evidence>
<reference evidence="10" key="3">
    <citation type="submission" date="2015-02" db="UniProtKB">
        <authorList>
            <consortium name="EnsemblProtists"/>
        </authorList>
    </citation>
    <scope>IDENTIFICATION</scope>
    <source>
        <strain evidence="10">DAOM BR144</strain>
    </source>
</reference>
<dbReference type="InterPro" id="IPR015500">
    <property type="entry name" value="Peptidase_S8_subtilisin-rel"/>
</dbReference>
<dbReference type="InterPro" id="IPR000209">
    <property type="entry name" value="Peptidase_S8/S53_dom"/>
</dbReference>
<dbReference type="AlphaFoldDB" id="K3WEZ4"/>
<dbReference type="PANTHER" id="PTHR43806">
    <property type="entry name" value="PEPTIDASE S8"/>
    <property type="match status" value="1"/>
</dbReference>
<evidence type="ECO:0000313" key="10">
    <source>
        <dbReference type="EnsemblProtists" id="PYU1_T003535"/>
    </source>
</evidence>
<keyword evidence="8" id="KW-0732">Signal</keyword>
<keyword evidence="2" id="KW-0645">Protease</keyword>
<reference evidence="11" key="2">
    <citation type="submission" date="2010-04" db="EMBL/GenBank/DDBJ databases">
        <authorList>
            <person name="Buell R."/>
            <person name="Hamilton J."/>
            <person name="Hostetler J."/>
        </authorList>
    </citation>
    <scope>NUCLEOTIDE SEQUENCE [LARGE SCALE GENOMIC DNA]</scope>
    <source>
        <strain evidence="11">DAOM:BR144</strain>
    </source>
</reference>
<dbReference type="InParanoid" id="K3WEZ4"/>
<dbReference type="EMBL" id="GL376638">
    <property type="status" value="NOT_ANNOTATED_CDS"/>
    <property type="molecule type" value="Genomic_DNA"/>
</dbReference>
<dbReference type="STRING" id="431595.K3WEZ4"/>
<dbReference type="GO" id="GO:0004252">
    <property type="term" value="F:serine-type endopeptidase activity"/>
    <property type="evidence" value="ECO:0007669"/>
    <property type="project" value="UniProtKB-EC"/>
</dbReference>
<evidence type="ECO:0000256" key="7">
    <source>
        <dbReference type="PROSITE-ProRule" id="PRU01240"/>
    </source>
</evidence>
<dbReference type="Pfam" id="PF00082">
    <property type="entry name" value="Peptidase_S8"/>
    <property type="match status" value="1"/>
</dbReference>
<evidence type="ECO:0000256" key="1">
    <source>
        <dbReference type="ARBA" id="ARBA00011073"/>
    </source>
</evidence>
<dbReference type="EnsemblProtists" id="PYU1_T003535">
    <property type="protein sequence ID" value="PYU1_T003535"/>
    <property type="gene ID" value="PYU1_G003525"/>
</dbReference>
<dbReference type="eggNOG" id="KOG4266">
    <property type="taxonomic scope" value="Eukaryota"/>
</dbReference>
<feature type="domain" description="Peptidase S8/S53" evidence="9">
    <location>
        <begin position="178"/>
        <end position="429"/>
    </location>
</feature>
<keyword evidence="3" id="KW-0378">Hydrolase</keyword>
<dbReference type="PANTHER" id="PTHR43806:SF67">
    <property type="entry name" value="EGF-LIKE DOMAIN-CONTAINING PROTEIN"/>
    <property type="match status" value="1"/>
</dbReference>